<protein>
    <recommendedName>
        <fullName evidence="1">DUF8166 domain-containing protein</fullName>
    </recommendedName>
</protein>
<name>A0AA96WHN5_9CYAN</name>
<organism evidence="2">
    <name type="scientific">Leptolyngbya sp. NK1-12</name>
    <dbReference type="NCBI Taxonomy" id="2547451"/>
    <lineage>
        <taxon>Bacteria</taxon>
        <taxon>Bacillati</taxon>
        <taxon>Cyanobacteriota</taxon>
        <taxon>Cyanophyceae</taxon>
        <taxon>Leptolyngbyales</taxon>
        <taxon>Leptolyngbyaceae</taxon>
        <taxon>Leptolyngbya group</taxon>
        <taxon>Leptolyngbya</taxon>
    </lineage>
</organism>
<dbReference type="Pfam" id="PF26500">
    <property type="entry name" value="DUF8166"/>
    <property type="match status" value="1"/>
</dbReference>
<evidence type="ECO:0000259" key="1">
    <source>
        <dbReference type="Pfam" id="PF26500"/>
    </source>
</evidence>
<accession>A0AA96WHN5</accession>
<gene>
    <name evidence="2" type="ORF">HJG54_23170</name>
</gene>
<dbReference type="InterPro" id="IPR058479">
    <property type="entry name" value="DUF8166"/>
</dbReference>
<feature type="domain" description="DUF8166" evidence="1">
    <location>
        <begin position="1"/>
        <end position="200"/>
    </location>
</feature>
<proteinExistence type="predicted"/>
<sequence length="201" mass="22503">MRLGKVVKSNSHCDYVVQVDDQMDVIHPPQADDYGFGCFVKLEKPSDRHWAVGVIYNSQLFNPMFLSNGPRLSSEPDPVFAPDLILETRTLLGVVLIGAMIGKGKSAHGTHGIPRVVVPVDTPAFLMSRDEIYQFHLNETGQPQFCYYSHLLRFGGSFAAQLTQQVLKELADSQLFSGSEQRALEILCKELSWKNTMSVMR</sequence>
<reference evidence="2" key="1">
    <citation type="submission" date="2020-05" db="EMBL/GenBank/DDBJ databases">
        <authorList>
            <person name="Zhu T."/>
            <person name="Keshari N."/>
            <person name="Lu X."/>
        </authorList>
    </citation>
    <scope>NUCLEOTIDE SEQUENCE</scope>
    <source>
        <strain evidence="2">NK1-12</strain>
    </source>
</reference>
<dbReference type="RefSeq" id="WP_316431618.1">
    <property type="nucleotide sequence ID" value="NZ_CP053586.1"/>
</dbReference>
<dbReference type="AlphaFoldDB" id="A0AA96WHN5"/>
<evidence type="ECO:0000313" key="2">
    <source>
        <dbReference type="EMBL" id="WNZ25468.1"/>
    </source>
</evidence>
<dbReference type="EMBL" id="CP053586">
    <property type="protein sequence ID" value="WNZ25468.1"/>
    <property type="molecule type" value="Genomic_DNA"/>
</dbReference>